<dbReference type="NCBIfam" id="NF005559">
    <property type="entry name" value="PRK07231.1"/>
    <property type="match status" value="1"/>
</dbReference>
<dbReference type="InterPro" id="IPR002347">
    <property type="entry name" value="SDR_fam"/>
</dbReference>
<dbReference type="InterPro" id="IPR014007">
    <property type="entry name" value="23BDH"/>
</dbReference>
<evidence type="ECO:0000256" key="8">
    <source>
        <dbReference type="ARBA" id="ARBA00031758"/>
    </source>
</evidence>
<evidence type="ECO:0000256" key="2">
    <source>
        <dbReference type="ARBA" id="ARBA00006484"/>
    </source>
</evidence>
<dbReference type="InterPro" id="IPR036291">
    <property type="entry name" value="NAD(P)-bd_dom_sf"/>
</dbReference>
<dbReference type="PROSITE" id="PS00061">
    <property type="entry name" value="ADH_SHORT"/>
    <property type="match status" value="1"/>
</dbReference>
<evidence type="ECO:0000256" key="3">
    <source>
        <dbReference type="ARBA" id="ARBA00012848"/>
    </source>
</evidence>
<evidence type="ECO:0000256" key="5">
    <source>
        <dbReference type="ARBA" id="ARBA00023002"/>
    </source>
</evidence>
<dbReference type="PANTHER" id="PTHR42879">
    <property type="entry name" value="3-OXOACYL-(ACYL-CARRIER-PROTEIN) REDUCTASE"/>
    <property type="match status" value="1"/>
</dbReference>
<dbReference type="Proteomes" id="UP000050973">
    <property type="component" value="Unassembled WGS sequence"/>
</dbReference>
<evidence type="ECO:0000256" key="1">
    <source>
        <dbReference type="ARBA" id="ARBA00003200"/>
    </source>
</evidence>
<evidence type="ECO:0000256" key="12">
    <source>
        <dbReference type="RuleBase" id="RU000363"/>
    </source>
</evidence>
<dbReference type="Pfam" id="PF00106">
    <property type="entry name" value="adh_short"/>
    <property type="match status" value="1"/>
</dbReference>
<comment type="function">
    <text evidence="1">Catalyzes the irreversible reduction of 2,3-butanediol to (S)-acetoin in the presence of NADH.</text>
</comment>
<gene>
    <name evidence="14" type="ORF">FC49_GL000190</name>
</gene>
<name>A0A0R1WLD1_9LACO</name>
<evidence type="ECO:0000259" key="13">
    <source>
        <dbReference type="SMART" id="SM00822"/>
    </source>
</evidence>
<feature type="binding site" evidence="11">
    <location>
        <position position="164"/>
    </location>
    <ligand>
        <name>NAD(+)</name>
        <dbReference type="ChEBI" id="CHEBI:57540"/>
    </ligand>
</feature>
<feature type="domain" description="Ketoreductase" evidence="13">
    <location>
        <begin position="15"/>
        <end position="195"/>
    </location>
</feature>
<evidence type="ECO:0000256" key="11">
    <source>
        <dbReference type="PIRSR" id="PIRSR614007-2"/>
    </source>
</evidence>
<feature type="binding site" evidence="11">
    <location>
        <position position="168"/>
    </location>
    <ligand>
        <name>NAD(+)</name>
        <dbReference type="ChEBI" id="CHEBI:57540"/>
    </ligand>
</feature>
<evidence type="ECO:0000256" key="4">
    <source>
        <dbReference type="ARBA" id="ARBA00016110"/>
    </source>
</evidence>
<comment type="catalytic activity">
    <reaction evidence="9">
        <text>(S)-acetoin + NAD(+) = diacetyl + NADH + H(+)</text>
        <dbReference type="Rhea" id="RHEA:27286"/>
        <dbReference type="ChEBI" id="CHEBI:15378"/>
        <dbReference type="ChEBI" id="CHEBI:15687"/>
        <dbReference type="ChEBI" id="CHEBI:16583"/>
        <dbReference type="ChEBI" id="CHEBI:57540"/>
        <dbReference type="ChEBI" id="CHEBI:57945"/>
        <dbReference type="EC" id="1.1.1.304"/>
    </reaction>
</comment>
<evidence type="ECO:0000313" key="14">
    <source>
        <dbReference type="EMBL" id="KRM17028.1"/>
    </source>
</evidence>
<proteinExistence type="inferred from homology"/>
<feature type="active site" description="Proton acceptor" evidence="10">
    <location>
        <position position="164"/>
    </location>
</feature>
<feature type="binding site" evidence="11">
    <location>
        <position position="98"/>
    </location>
    <ligand>
        <name>NAD(+)</name>
        <dbReference type="ChEBI" id="CHEBI:57540"/>
    </ligand>
</feature>
<dbReference type="PRINTS" id="PR00080">
    <property type="entry name" value="SDRFAMILY"/>
</dbReference>
<dbReference type="GO" id="GO:0052588">
    <property type="term" value="F:diacetyl reductase ((S)-acetoin forming) (NAD+) activity"/>
    <property type="evidence" value="ECO:0007669"/>
    <property type="project" value="UniProtKB-EC"/>
</dbReference>
<dbReference type="NCBIfam" id="NF006394">
    <property type="entry name" value="PRK08643.1"/>
    <property type="match status" value="1"/>
</dbReference>
<dbReference type="EMBL" id="AZGE01000001">
    <property type="protein sequence ID" value="KRM17028.1"/>
    <property type="molecule type" value="Genomic_DNA"/>
</dbReference>
<dbReference type="PRINTS" id="PR00081">
    <property type="entry name" value="GDHRDH"/>
</dbReference>
<evidence type="ECO:0000256" key="9">
    <source>
        <dbReference type="ARBA" id="ARBA00047315"/>
    </source>
</evidence>
<dbReference type="PANTHER" id="PTHR42879:SF2">
    <property type="entry name" value="3-OXOACYL-[ACYL-CARRIER-PROTEIN] REDUCTASE FABG"/>
    <property type="match status" value="1"/>
</dbReference>
<feature type="binding site" evidence="11">
    <location>
        <begin position="194"/>
        <end position="199"/>
    </location>
    <ligand>
        <name>NAD(+)</name>
        <dbReference type="ChEBI" id="CHEBI:57540"/>
    </ligand>
</feature>
<accession>A0A0R1WLD1</accession>
<dbReference type="SUPFAM" id="SSF51735">
    <property type="entry name" value="NAD(P)-binding Rossmann-fold domains"/>
    <property type="match status" value="1"/>
</dbReference>
<dbReference type="SMART" id="SM00822">
    <property type="entry name" value="PKS_KR"/>
    <property type="match status" value="1"/>
</dbReference>
<evidence type="ECO:0000256" key="7">
    <source>
        <dbReference type="ARBA" id="ARBA00029989"/>
    </source>
</evidence>
<dbReference type="InterPro" id="IPR020904">
    <property type="entry name" value="Sc_DH/Rdtase_CS"/>
</dbReference>
<dbReference type="PATRIC" id="fig|1423779.3.peg.193"/>
<comment type="similarity">
    <text evidence="2 12">Belongs to the short-chain dehydrogenases/reductases (SDR) family.</text>
</comment>
<dbReference type="GO" id="GO:0045150">
    <property type="term" value="P:acetoin catabolic process"/>
    <property type="evidence" value="ECO:0007669"/>
    <property type="project" value="InterPro"/>
</dbReference>
<feature type="binding site" evidence="11">
    <location>
        <begin position="24"/>
        <end position="26"/>
    </location>
    <ligand>
        <name>NAD(+)</name>
        <dbReference type="ChEBI" id="CHEBI:57540"/>
    </ligand>
</feature>
<dbReference type="NCBIfam" id="TIGR02415">
    <property type="entry name" value="23BDH"/>
    <property type="match status" value="1"/>
</dbReference>
<evidence type="ECO:0000313" key="15">
    <source>
        <dbReference type="Proteomes" id="UP000050973"/>
    </source>
</evidence>
<dbReference type="InterPro" id="IPR057326">
    <property type="entry name" value="KR_dom"/>
</dbReference>
<sequence length="268" mass="28713">MKKQTYEGESIMANKVALVTGAGQGIGEAIAKRLAKDGFSVVLVARHMDKLQEVADEIKKNGGEAFPVTADVSKREEVFAAVQKAVDQYGDFNVIVNNAGVAPTTPIDTVTKDDLDYVYTINVYGTIWGIQAAHEMFKKLGHPGKIINATSQAGVVGNPNLTVYSSSKFAIRGITQVVARELAEEGTTVNAFAPGIVKTPMMYDIAHKVGQNAGKSDEWGMQTFAKDIALKRLSEPEDVANAVAFLAGPDSDYITGQTLEVDGGMQFH</sequence>
<evidence type="ECO:0000256" key="10">
    <source>
        <dbReference type="PIRSR" id="PIRSR614007-1"/>
    </source>
</evidence>
<dbReference type="AlphaFoldDB" id="A0A0R1WLD1"/>
<keyword evidence="6 11" id="KW-0520">NAD</keyword>
<evidence type="ECO:0000256" key="6">
    <source>
        <dbReference type="ARBA" id="ARBA00023027"/>
    </source>
</evidence>
<organism evidence="14 15">
    <name type="scientific">Limosilactobacillus oris DSM 4864</name>
    <dbReference type="NCBI Taxonomy" id="1423779"/>
    <lineage>
        <taxon>Bacteria</taxon>
        <taxon>Bacillati</taxon>
        <taxon>Bacillota</taxon>
        <taxon>Bacilli</taxon>
        <taxon>Lactobacillales</taxon>
        <taxon>Lactobacillaceae</taxon>
        <taxon>Limosilactobacillus</taxon>
    </lineage>
</organism>
<protein>
    <recommendedName>
        <fullName evidence="4">Diacetyl reductase [(S)-acetoin forming]</fullName>
        <ecNumber evidence="3">1.1.1.304</ecNumber>
    </recommendedName>
    <alternativeName>
        <fullName evidence="7">Acetoin(diacetyl) reductase</fullName>
    </alternativeName>
    <alternativeName>
        <fullName evidence="8">Meso-2,3-butanediol dehydrogenase</fullName>
    </alternativeName>
</protein>
<dbReference type="GO" id="GO:0008206">
    <property type="term" value="P:bile acid metabolic process"/>
    <property type="evidence" value="ECO:0007669"/>
    <property type="project" value="UniProtKB-ARBA"/>
</dbReference>
<dbReference type="EC" id="1.1.1.304" evidence="3"/>
<dbReference type="Gene3D" id="3.40.50.720">
    <property type="entry name" value="NAD(P)-binding Rossmann-like Domain"/>
    <property type="match status" value="1"/>
</dbReference>
<dbReference type="InterPro" id="IPR050259">
    <property type="entry name" value="SDR"/>
</dbReference>
<dbReference type="FunFam" id="3.40.50.720:FF:000084">
    <property type="entry name" value="Short-chain dehydrogenase reductase"/>
    <property type="match status" value="1"/>
</dbReference>
<keyword evidence="5" id="KW-0560">Oxidoreductase</keyword>
<comment type="caution">
    <text evidence="14">The sequence shown here is derived from an EMBL/GenBank/DDBJ whole genome shotgun (WGS) entry which is preliminary data.</text>
</comment>
<feature type="binding site" evidence="11">
    <location>
        <begin position="71"/>
        <end position="72"/>
    </location>
    <ligand>
        <name>NAD(+)</name>
        <dbReference type="ChEBI" id="CHEBI:57540"/>
    </ligand>
</feature>
<reference evidence="14 15" key="1">
    <citation type="journal article" date="2015" name="Genome Announc.">
        <title>Expanding the biotechnology potential of lactobacilli through comparative genomics of 213 strains and associated genera.</title>
        <authorList>
            <person name="Sun Z."/>
            <person name="Harris H.M."/>
            <person name="McCann A."/>
            <person name="Guo C."/>
            <person name="Argimon S."/>
            <person name="Zhang W."/>
            <person name="Yang X."/>
            <person name="Jeffery I.B."/>
            <person name="Cooney J.C."/>
            <person name="Kagawa T.F."/>
            <person name="Liu W."/>
            <person name="Song Y."/>
            <person name="Salvetti E."/>
            <person name="Wrobel A."/>
            <person name="Rasinkangas P."/>
            <person name="Parkhill J."/>
            <person name="Rea M.C."/>
            <person name="O'Sullivan O."/>
            <person name="Ritari J."/>
            <person name="Douillard F.P."/>
            <person name="Paul Ross R."/>
            <person name="Yang R."/>
            <person name="Briner A.E."/>
            <person name="Felis G.E."/>
            <person name="de Vos W.M."/>
            <person name="Barrangou R."/>
            <person name="Klaenhammer T.R."/>
            <person name="Caufield P.W."/>
            <person name="Cui Y."/>
            <person name="Zhang H."/>
            <person name="O'Toole P.W."/>
        </authorList>
    </citation>
    <scope>NUCLEOTIDE SEQUENCE [LARGE SCALE GENOMIC DNA]</scope>
    <source>
        <strain evidence="14 15">DSM 4864</strain>
    </source>
</reference>